<dbReference type="AlphaFoldDB" id="A0A540VM65"/>
<dbReference type="PANTHER" id="PTHR43095:SF5">
    <property type="entry name" value="XYLULOSE KINASE"/>
    <property type="match status" value="1"/>
</dbReference>
<dbReference type="GO" id="GO:0005998">
    <property type="term" value="P:xylulose catabolic process"/>
    <property type="evidence" value="ECO:0007669"/>
    <property type="project" value="UniProtKB-UniRule"/>
</dbReference>
<dbReference type="PROSITE" id="PS00933">
    <property type="entry name" value="FGGY_KINASES_1"/>
    <property type="match status" value="1"/>
</dbReference>
<evidence type="ECO:0000256" key="6">
    <source>
        <dbReference type="ARBA" id="ARBA00022840"/>
    </source>
</evidence>
<keyword evidence="14" id="KW-1185">Reference proteome</keyword>
<dbReference type="OrthoDB" id="9805576at2"/>
<dbReference type="PANTHER" id="PTHR43095">
    <property type="entry name" value="SUGAR KINASE"/>
    <property type="match status" value="1"/>
</dbReference>
<evidence type="ECO:0000313" key="14">
    <source>
        <dbReference type="Proteomes" id="UP000317371"/>
    </source>
</evidence>
<dbReference type="EMBL" id="VIGC01000001">
    <property type="protein sequence ID" value="TQE97854.1"/>
    <property type="molecule type" value="Genomic_DNA"/>
</dbReference>
<dbReference type="SUPFAM" id="SSF53067">
    <property type="entry name" value="Actin-like ATPase domain"/>
    <property type="match status" value="2"/>
</dbReference>
<dbReference type="InParanoid" id="A0A540VM65"/>
<dbReference type="InterPro" id="IPR018485">
    <property type="entry name" value="FGGY_C"/>
</dbReference>
<evidence type="ECO:0000256" key="10">
    <source>
        <dbReference type="RuleBase" id="RU364073"/>
    </source>
</evidence>
<dbReference type="GO" id="GO:0042732">
    <property type="term" value="P:D-xylose metabolic process"/>
    <property type="evidence" value="ECO:0007669"/>
    <property type="project" value="UniProtKB-KW"/>
</dbReference>
<feature type="domain" description="Carbohydrate kinase FGGY C-terminal" evidence="12">
    <location>
        <begin position="257"/>
        <end position="443"/>
    </location>
</feature>
<evidence type="ECO:0000256" key="7">
    <source>
        <dbReference type="ARBA" id="ARBA00023277"/>
    </source>
</evidence>
<dbReference type="PROSITE" id="PS00445">
    <property type="entry name" value="FGGY_KINASES_2"/>
    <property type="match status" value="1"/>
</dbReference>
<feature type="domain" description="Carbohydrate kinase FGGY N-terminal" evidence="11">
    <location>
        <begin position="4"/>
        <end position="247"/>
    </location>
</feature>
<dbReference type="PIRSF" id="PIRSF000538">
    <property type="entry name" value="GlpK"/>
    <property type="match status" value="1"/>
</dbReference>
<name>A0A540VM65_9CHLR</name>
<evidence type="ECO:0000259" key="12">
    <source>
        <dbReference type="Pfam" id="PF02782"/>
    </source>
</evidence>
<dbReference type="InterPro" id="IPR000577">
    <property type="entry name" value="Carb_kinase_FGGY"/>
</dbReference>
<keyword evidence="4 8" id="KW-0547">Nucleotide-binding</keyword>
<dbReference type="InterPro" id="IPR050406">
    <property type="entry name" value="FGGY_Carb_Kinase"/>
</dbReference>
<dbReference type="GO" id="GO:0005524">
    <property type="term" value="F:ATP binding"/>
    <property type="evidence" value="ECO:0007669"/>
    <property type="project" value="UniProtKB-UniRule"/>
</dbReference>
<dbReference type="GO" id="GO:0004856">
    <property type="term" value="F:D-xylulokinase activity"/>
    <property type="evidence" value="ECO:0007669"/>
    <property type="project" value="UniProtKB-UniRule"/>
</dbReference>
<sequence length="499" mass="53360">MTHLLGIDVSTTATKALLIDPAGEVVGVAATEYDFDTPQPLWSEQDPAVWWYATAQSIRTLLKQTGISGADVAAVGLTGQMHGLVLVDQEGHVLRPAILWNDQRTGRQCDEIRERVGKQRLIEITGNDALTGFTAPKILWVREHEPEIYRQAHQILLPKDYIRFRLTGRYATDKAGAAGTLLMDLRRRDWSPEILAALEIDPDLLPPTHEGPQVTGTIQESVAEQLGLQAGTPVVAGGGDQAAQAVGVGAVQEGIVALTLGTSGVVFATANQPYYEPEGRLHAFCHSVPGRWHLMGVMLSAAGSLRWYRDTLAPGTDYDTLLAPAADIPAGSEGLLFLPYLTGERTPHPDPLARGAFVGLTVRHSQPHMTRAVLEGVAFGLRDSFELMKGAGLPPIQQVRVSGGGARSALWRQILADVLDTELVTVNTTEGAAYGAALLAGVGAGVWPDVDAACGAAIQVTGSTTPNPQTVAQYGRYYQAYRDLYPALKATFTALAPQS</sequence>
<dbReference type="EC" id="2.7.1.17" evidence="8 10"/>
<dbReference type="NCBIfam" id="TIGR01312">
    <property type="entry name" value="XylB"/>
    <property type="match status" value="1"/>
</dbReference>
<evidence type="ECO:0000259" key="11">
    <source>
        <dbReference type="Pfam" id="PF00370"/>
    </source>
</evidence>
<keyword evidence="5 8" id="KW-0418">Kinase</keyword>
<feature type="site" description="Important for activity" evidence="8">
    <location>
        <position position="8"/>
    </location>
</feature>
<keyword evidence="6 8" id="KW-0067">ATP-binding</keyword>
<organism evidence="13 14">
    <name type="scientific">Litorilinea aerophila</name>
    <dbReference type="NCBI Taxonomy" id="1204385"/>
    <lineage>
        <taxon>Bacteria</taxon>
        <taxon>Bacillati</taxon>
        <taxon>Chloroflexota</taxon>
        <taxon>Caldilineae</taxon>
        <taxon>Caldilineales</taxon>
        <taxon>Caldilineaceae</taxon>
        <taxon>Litorilinea</taxon>
    </lineage>
</organism>
<feature type="active site" description="Proton acceptor" evidence="8">
    <location>
        <position position="240"/>
    </location>
</feature>
<keyword evidence="3 8" id="KW-0808">Transferase</keyword>
<dbReference type="InterPro" id="IPR018483">
    <property type="entry name" value="Carb_kinase_FGGY_CS"/>
</dbReference>
<evidence type="ECO:0000256" key="3">
    <source>
        <dbReference type="ARBA" id="ARBA00022679"/>
    </source>
</evidence>
<dbReference type="FunCoup" id="A0A540VM65">
    <property type="interactions" value="73"/>
</dbReference>
<dbReference type="InterPro" id="IPR006000">
    <property type="entry name" value="Xylulokinase"/>
</dbReference>
<dbReference type="RefSeq" id="WP_141608065.1">
    <property type="nucleotide sequence ID" value="NZ_VIGC02000001.1"/>
</dbReference>
<dbReference type="Proteomes" id="UP000317371">
    <property type="component" value="Unassembled WGS sequence"/>
</dbReference>
<keyword evidence="2 8" id="KW-0859">Xylose metabolism</keyword>
<evidence type="ECO:0000313" key="13">
    <source>
        <dbReference type="EMBL" id="TQE97854.1"/>
    </source>
</evidence>
<reference evidence="13 14" key="1">
    <citation type="submission" date="2019-06" db="EMBL/GenBank/DDBJ databases">
        <title>Genome sequence of Litorilinea aerophila BAA-2444.</title>
        <authorList>
            <person name="Maclea K.S."/>
            <person name="Maurais E.G."/>
            <person name="Iannazzi L.C."/>
        </authorList>
    </citation>
    <scope>NUCLEOTIDE SEQUENCE [LARGE SCALE GENOMIC DNA]</scope>
    <source>
        <strain evidence="13 14">ATCC BAA-2444</strain>
    </source>
</reference>
<proteinExistence type="inferred from homology"/>
<accession>A0A540VM65</accession>
<protein>
    <recommendedName>
        <fullName evidence="8 10">Xylulose kinase</fullName>
        <shortName evidence="8 10">Xylulokinase</shortName>
        <ecNumber evidence="8 10">2.7.1.17</ecNumber>
    </recommendedName>
</protein>
<evidence type="ECO:0000256" key="1">
    <source>
        <dbReference type="ARBA" id="ARBA00009156"/>
    </source>
</evidence>
<dbReference type="Pfam" id="PF02782">
    <property type="entry name" value="FGGY_C"/>
    <property type="match status" value="1"/>
</dbReference>
<evidence type="ECO:0000256" key="5">
    <source>
        <dbReference type="ARBA" id="ARBA00022777"/>
    </source>
</evidence>
<comment type="similarity">
    <text evidence="1 8 9">Belongs to the FGGY kinase family.</text>
</comment>
<dbReference type="Pfam" id="PF00370">
    <property type="entry name" value="FGGY_N"/>
    <property type="match status" value="1"/>
</dbReference>
<dbReference type="CDD" id="cd07808">
    <property type="entry name" value="ASKHA_NBD_FGGY_EcXK-like"/>
    <property type="match status" value="1"/>
</dbReference>
<evidence type="ECO:0000256" key="8">
    <source>
        <dbReference type="HAMAP-Rule" id="MF_02220"/>
    </source>
</evidence>
<comment type="function">
    <text evidence="8">Catalyzes the phosphorylation of D-xylulose to D-xylulose 5-phosphate.</text>
</comment>
<comment type="catalytic activity">
    <reaction evidence="8 10">
        <text>D-xylulose + ATP = D-xylulose 5-phosphate + ADP + H(+)</text>
        <dbReference type="Rhea" id="RHEA:10964"/>
        <dbReference type="ChEBI" id="CHEBI:15378"/>
        <dbReference type="ChEBI" id="CHEBI:17140"/>
        <dbReference type="ChEBI" id="CHEBI:30616"/>
        <dbReference type="ChEBI" id="CHEBI:57737"/>
        <dbReference type="ChEBI" id="CHEBI:456216"/>
        <dbReference type="EC" id="2.7.1.17"/>
    </reaction>
</comment>
<comment type="caution">
    <text evidence="13">The sequence shown here is derived from an EMBL/GenBank/DDBJ whole genome shotgun (WGS) entry which is preliminary data.</text>
</comment>
<dbReference type="InterPro" id="IPR018484">
    <property type="entry name" value="FGGY_N"/>
</dbReference>
<dbReference type="HAMAP" id="MF_02220">
    <property type="entry name" value="XylB"/>
    <property type="match status" value="1"/>
</dbReference>
<evidence type="ECO:0000256" key="4">
    <source>
        <dbReference type="ARBA" id="ARBA00022741"/>
    </source>
</evidence>
<dbReference type="InterPro" id="IPR043129">
    <property type="entry name" value="ATPase_NBD"/>
</dbReference>
<evidence type="ECO:0000256" key="2">
    <source>
        <dbReference type="ARBA" id="ARBA00022629"/>
    </source>
</evidence>
<feature type="binding site" evidence="8">
    <location>
        <begin position="81"/>
        <end position="82"/>
    </location>
    <ligand>
        <name>substrate</name>
    </ligand>
</feature>
<evidence type="ECO:0000256" key="9">
    <source>
        <dbReference type="RuleBase" id="RU003733"/>
    </source>
</evidence>
<dbReference type="Gene3D" id="3.30.420.40">
    <property type="match status" value="2"/>
</dbReference>
<keyword evidence="7 8" id="KW-0119">Carbohydrate metabolism</keyword>
<gene>
    <name evidence="8 10 13" type="primary">xylB</name>
    <name evidence="13" type="ORF">FKZ61_00280</name>
</gene>